<proteinExistence type="inferred from homology"/>
<evidence type="ECO:0000256" key="5">
    <source>
        <dbReference type="PIRSR" id="PIRSR004692-1"/>
    </source>
</evidence>
<keyword evidence="3 8" id="KW-0129">CBS domain</keyword>
<name>A0A401UAU6_9BACT</name>
<dbReference type="InterPro" id="IPR046342">
    <property type="entry name" value="CBS_dom_sf"/>
</dbReference>
<feature type="binding site" evidence="5">
    <location>
        <position position="227"/>
    </location>
    <ligand>
        <name>substrate</name>
    </ligand>
</feature>
<dbReference type="GO" id="GO:0097367">
    <property type="term" value="F:carbohydrate derivative binding"/>
    <property type="evidence" value="ECO:0007669"/>
    <property type="project" value="InterPro"/>
</dbReference>
<evidence type="ECO:0000313" key="12">
    <source>
        <dbReference type="Proteomes" id="UP000288227"/>
    </source>
</evidence>
<keyword evidence="11" id="KW-0413">Isomerase</keyword>
<feature type="site" description="Catalytically relevant" evidence="7">
    <location>
        <position position="65"/>
    </location>
</feature>
<dbReference type="PIRSF" id="PIRSF004692">
    <property type="entry name" value="KdsD_KpsF"/>
    <property type="match status" value="1"/>
</dbReference>
<dbReference type="Gene3D" id="3.10.580.10">
    <property type="entry name" value="CBS-domain"/>
    <property type="match status" value="1"/>
</dbReference>
<feature type="domain" description="CBS" evidence="9">
    <location>
        <begin position="217"/>
        <end position="273"/>
    </location>
</feature>
<feature type="site" description="Catalytically relevant" evidence="7">
    <location>
        <position position="158"/>
    </location>
</feature>
<dbReference type="PROSITE" id="PS51464">
    <property type="entry name" value="SIS"/>
    <property type="match status" value="1"/>
</dbReference>
<comment type="caution">
    <text evidence="11">The sequence shown here is derived from an EMBL/GenBank/DDBJ whole genome shotgun (WGS) entry which is preliminary data.</text>
</comment>
<dbReference type="SMART" id="SM00116">
    <property type="entry name" value="CBS"/>
    <property type="match status" value="2"/>
</dbReference>
<dbReference type="Proteomes" id="UP000288227">
    <property type="component" value="Unassembled WGS sequence"/>
</dbReference>
<evidence type="ECO:0000256" key="4">
    <source>
        <dbReference type="PIRNR" id="PIRNR004692"/>
    </source>
</evidence>
<evidence type="ECO:0000259" key="9">
    <source>
        <dbReference type="PROSITE" id="PS51371"/>
    </source>
</evidence>
<dbReference type="Gene3D" id="3.40.50.10490">
    <property type="entry name" value="Glucose-6-phosphate isomerase like protein, domain 1"/>
    <property type="match status" value="1"/>
</dbReference>
<dbReference type="GO" id="GO:0019146">
    <property type="term" value="F:arabinose-5-phosphate isomerase activity"/>
    <property type="evidence" value="ECO:0007669"/>
    <property type="project" value="UniProtKB-ARBA"/>
</dbReference>
<dbReference type="Pfam" id="PF00571">
    <property type="entry name" value="CBS"/>
    <property type="match status" value="2"/>
</dbReference>
<evidence type="ECO:0000313" key="11">
    <source>
        <dbReference type="EMBL" id="GCC52038.1"/>
    </source>
</evidence>
<gene>
    <name evidence="11" type="ORF">SanaruYs_22700</name>
</gene>
<evidence type="ECO:0000259" key="10">
    <source>
        <dbReference type="PROSITE" id="PS51464"/>
    </source>
</evidence>
<evidence type="ECO:0000256" key="8">
    <source>
        <dbReference type="PROSITE-ProRule" id="PRU00703"/>
    </source>
</evidence>
<dbReference type="CDD" id="cd04604">
    <property type="entry name" value="CBS_pair_SIS_assoc"/>
    <property type="match status" value="1"/>
</dbReference>
<dbReference type="GO" id="GO:1901135">
    <property type="term" value="P:carbohydrate derivative metabolic process"/>
    <property type="evidence" value="ECO:0007669"/>
    <property type="project" value="InterPro"/>
</dbReference>
<dbReference type="EMBL" id="BHXQ01000004">
    <property type="protein sequence ID" value="GCC52038.1"/>
    <property type="molecule type" value="Genomic_DNA"/>
</dbReference>
<dbReference type="SUPFAM" id="SSF53697">
    <property type="entry name" value="SIS domain"/>
    <property type="match status" value="1"/>
</dbReference>
<dbReference type="PROSITE" id="PS51371">
    <property type="entry name" value="CBS"/>
    <property type="match status" value="2"/>
</dbReference>
<feature type="site" description="Catalytically relevant" evidence="7">
    <location>
        <position position="117"/>
    </location>
</feature>
<dbReference type="NCBIfam" id="TIGR00393">
    <property type="entry name" value="kpsF"/>
    <property type="match status" value="1"/>
</dbReference>
<organism evidence="11 12">
    <name type="scientific">Chryseotalea sanaruensis</name>
    <dbReference type="NCBI Taxonomy" id="2482724"/>
    <lineage>
        <taxon>Bacteria</taxon>
        <taxon>Pseudomonadati</taxon>
        <taxon>Bacteroidota</taxon>
        <taxon>Cytophagia</taxon>
        <taxon>Cytophagales</taxon>
        <taxon>Chryseotaleaceae</taxon>
        <taxon>Chryseotalea</taxon>
    </lineage>
</organism>
<keyword evidence="6" id="KW-0479">Metal-binding</keyword>
<feature type="domain" description="CBS" evidence="9">
    <location>
        <begin position="282"/>
        <end position="333"/>
    </location>
</feature>
<feature type="binding site" evidence="6">
    <location>
        <position position="88"/>
    </location>
    <ligand>
        <name>Zn(2+)</name>
        <dbReference type="ChEBI" id="CHEBI:29105"/>
    </ligand>
</feature>
<dbReference type="InterPro" id="IPR000644">
    <property type="entry name" value="CBS_dom"/>
</dbReference>
<feature type="site" description="Catalytically relevant" evidence="7">
    <location>
        <position position="199"/>
    </location>
</feature>
<dbReference type="PANTHER" id="PTHR42745">
    <property type="match status" value="1"/>
</dbReference>
<comment type="similarity">
    <text evidence="1 4">Belongs to the SIS family. GutQ/KpsF subfamily.</text>
</comment>
<keyword evidence="12" id="KW-1185">Reference proteome</keyword>
<dbReference type="InterPro" id="IPR035474">
    <property type="entry name" value="SIS_Kpsf"/>
</dbReference>
<dbReference type="Pfam" id="PF01380">
    <property type="entry name" value="SIS"/>
    <property type="match status" value="1"/>
</dbReference>
<dbReference type="GO" id="GO:0005975">
    <property type="term" value="P:carbohydrate metabolic process"/>
    <property type="evidence" value="ECO:0007669"/>
    <property type="project" value="InterPro"/>
</dbReference>
<evidence type="ECO:0000256" key="2">
    <source>
        <dbReference type="ARBA" id="ARBA00022737"/>
    </source>
</evidence>
<evidence type="ECO:0000256" key="6">
    <source>
        <dbReference type="PIRSR" id="PIRSR004692-2"/>
    </source>
</evidence>
<protein>
    <submittedName>
        <fullName evidence="11">KpsF/GutQ family sugar-phosphate isomerase</fullName>
    </submittedName>
</protein>
<dbReference type="InterPro" id="IPR004800">
    <property type="entry name" value="KdsD/KpsF-type"/>
</dbReference>
<dbReference type="FunFam" id="3.40.50.10490:FF:000011">
    <property type="entry name" value="Arabinose 5-phosphate isomerase"/>
    <property type="match status" value="1"/>
</dbReference>
<dbReference type="GO" id="GO:0046872">
    <property type="term" value="F:metal ion binding"/>
    <property type="evidence" value="ECO:0007669"/>
    <property type="project" value="UniProtKB-KW"/>
</dbReference>
<feature type="binding site" evidence="5">
    <location>
        <position position="280"/>
    </location>
    <ligand>
        <name>substrate</name>
    </ligand>
</feature>
<evidence type="ECO:0000256" key="1">
    <source>
        <dbReference type="ARBA" id="ARBA00008165"/>
    </source>
</evidence>
<keyword evidence="2" id="KW-0677">Repeat</keyword>
<dbReference type="InterPro" id="IPR046348">
    <property type="entry name" value="SIS_dom_sf"/>
</dbReference>
<evidence type="ECO:0000256" key="7">
    <source>
        <dbReference type="PIRSR" id="PIRSR004692-3"/>
    </source>
</evidence>
<keyword evidence="6" id="KW-0862">Zinc</keyword>
<feature type="binding site" evidence="5">
    <location>
        <position position="94"/>
    </location>
    <ligand>
        <name>substrate</name>
    </ligand>
</feature>
<accession>A0A401UAU6</accession>
<dbReference type="InterPro" id="IPR050986">
    <property type="entry name" value="GutQ/KpsF_isomerases"/>
</dbReference>
<reference evidence="11 12" key="1">
    <citation type="submission" date="2018-11" db="EMBL/GenBank/DDBJ databases">
        <title>Chryseotalea sanarue gen. nov., sp., nov., a member of the family Cytophagaceae, isolated from a brackish lake in Hamamatsu Japan.</title>
        <authorList>
            <person name="Maejima Y."/>
            <person name="Iino T."/>
            <person name="Muraguchi Y."/>
            <person name="Fukuda K."/>
            <person name="Ohkuma M."/>
            <person name="Moriuchi R."/>
            <person name="Dohra H."/>
            <person name="Kimbara K."/>
            <person name="Shintani M."/>
        </authorList>
    </citation>
    <scope>NUCLEOTIDE SEQUENCE [LARGE SCALE GENOMIC DNA]</scope>
    <source>
        <strain evidence="11 12">Ys</strain>
    </source>
</reference>
<dbReference type="AlphaFoldDB" id="A0A401UAU6"/>
<feature type="binding site" evidence="5">
    <location>
        <position position="88"/>
    </location>
    <ligand>
        <name>substrate</name>
    </ligand>
</feature>
<dbReference type="CDD" id="cd05014">
    <property type="entry name" value="SIS_Kpsf"/>
    <property type="match status" value="1"/>
</dbReference>
<dbReference type="InterPro" id="IPR001347">
    <property type="entry name" value="SIS_dom"/>
</dbReference>
<evidence type="ECO:0000256" key="3">
    <source>
        <dbReference type="ARBA" id="ARBA00023122"/>
    </source>
</evidence>
<dbReference type="PANTHER" id="PTHR42745:SF1">
    <property type="entry name" value="ARABINOSE 5-PHOSPHATE ISOMERASE KDSD"/>
    <property type="match status" value="1"/>
</dbReference>
<sequence>MHYYKANSDYELNLAKNIKNIAQEVLQNESLAVQRLIDYLDESFEACVHAILASKGRVVITGIGKSAIIANKMVATLNSTGTPSLFMHAADAIHGDLGMIQKEDIVICISKSGNTPEIKVLVPLLKRRGSQLVALVSNTQSYLAKQADFILNATIGEEACPNNLAPTTSTTAHLALGDALAVCLLKMRNFNDRDFAELHPGGSLGKQLYLKVSDLVAGHEVPKVKATTSLREVIFEISSKRLGCTAVVDDNDHLLGIITDGDLRRMLQQDVDIRVAKAADIMTRSPKTIALDEFAVKALHVMQEKSITQLVVTDNEKVAGFVHLHDLLKEGII</sequence>
<feature type="domain" description="SIS" evidence="10">
    <location>
        <begin position="47"/>
        <end position="190"/>
    </location>
</feature>